<name>A0A437S9A7_9FIRM</name>
<feature type="transmembrane region" description="Helical" evidence="1">
    <location>
        <begin position="165"/>
        <end position="182"/>
    </location>
</feature>
<keyword evidence="1" id="KW-0812">Transmembrane</keyword>
<dbReference type="RefSeq" id="WP_127722692.1">
    <property type="nucleotide sequence ID" value="NZ_RLIH01000001.1"/>
</dbReference>
<evidence type="ECO:0000313" key="3">
    <source>
        <dbReference type="Proteomes" id="UP000288812"/>
    </source>
</evidence>
<dbReference type="Pfam" id="PF05857">
    <property type="entry name" value="TraX"/>
    <property type="match status" value="1"/>
</dbReference>
<evidence type="ECO:0000256" key="1">
    <source>
        <dbReference type="SAM" id="Phobius"/>
    </source>
</evidence>
<feature type="transmembrane region" description="Helical" evidence="1">
    <location>
        <begin position="73"/>
        <end position="92"/>
    </location>
</feature>
<evidence type="ECO:0000313" key="2">
    <source>
        <dbReference type="EMBL" id="RVU55710.1"/>
    </source>
</evidence>
<dbReference type="InterPro" id="IPR008875">
    <property type="entry name" value="TraX"/>
</dbReference>
<dbReference type="Proteomes" id="UP000288812">
    <property type="component" value="Unassembled WGS sequence"/>
</dbReference>
<gene>
    <name evidence="2" type="ORF">EF514_00405</name>
</gene>
<dbReference type="AlphaFoldDB" id="A0A437S9A7"/>
<feature type="transmembrane region" description="Helical" evidence="1">
    <location>
        <begin position="194"/>
        <end position="212"/>
    </location>
</feature>
<protein>
    <submittedName>
        <fullName evidence="2">Fimbrial assembly protein fimC</fullName>
    </submittedName>
</protein>
<feature type="transmembrane region" description="Helical" evidence="1">
    <location>
        <begin position="40"/>
        <end position="61"/>
    </location>
</feature>
<sequence length="247" mass="28806">MKEISLNKNLNAFHLKIIAIIAMLLNHLGSGFKIGISHPYLYLFTETIGKLTFPIMAFLLVEGFYHTRNFKKYALRLAVFWIISIVPFKLYFFENRPFIFTDLFNNIMFTLLMGLLMMYCLQKYKNFSFIIVLIFMFLTSFSDWGIFGIIIIFCYYNIKDEVLKVVNPTIFVALPTIIITLLAKVSDPSFSSIYVIEGIGMAGIFLTIPLLLKYNGERGYSPNWVKYGFYLFYPLHLTVLLIIRNYI</sequence>
<accession>A0A437S9A7</accession>
<keyword evidence="3" id="KW-1185">Reference proteome</keyword>
<feature type="transmembrane region" description="Helical" evidence="1">
    <location>
        <begin position="98"/>
        <end position="120"/>
    </location>
</feature>
<reference evidence="2 3" key="1">
    <citation type="submission" date="2018-11" db="EMBL/GenBank/DDBJ databases">
        <title>Genome sequencing and assembly of Anaerosphaera sp. nov., GS7-6-2.</title>
        <authorList>
            <person name="Rettenmaier R."/>
            <person name="Liebl W."/>
            <person name="Zverlov V."/>
        </authorList>
    </citation>
    <scope>NUCLEOTIDE SEQUENCE [LARGE SCALE GENOMIC DNA]</scope>
    <source>
        <strain evidence="2 3">GS7-6-2</strain>
    </source>
</reference>
<dbReference type="OrthoDB" id="9781069at2"/>
<keyword evidence="1" id="KW-1133">Transmembrane helix</keyword>
<feature type="transmembrane region" description="Helical" evidence="1">
    <location>
        <begin position="127"/>
        <end position="153"/>
    </location>
</feature>
<feature type="transmembrane region" description="Helical" evidence="1">
    <location>
        <begin position="12"/>
        <end position="28"/>
    </location>
</feature>
<comment type="caution">
    <text evidence="2">The sequence shown here is derived from an EMBL/GenBank/DDBJ whole genome shotgun (WGS) entry which is preliminary data.</text>
</comment>
<organism evidence="2 3">
    <name type="scientific">Anaerosphaera multitolerans</name>
    <dbReference type="NCBI Taxonomy" id="2487351"/>
    <lineage>
        <taxon>Bacteria</taxon>
        <taxon>Bacillati</taxon>
        <taxon>Bacillota</taxon>
        <taxon>Tissierellia</taxon>
        <taxon>Tissierellales</taxon>
        <taxon>Peptoniphilaceae</taxon>
        <taxon>Anaerosphaera</taxon>
    </lineage>
</organism>
<keyword evidence="1" id="KW-0472">Membrane</keyword>
<dbReference type="EMBL" id="RLIH01000001">
    <property type="protein sequence ID" value="RVU55710.1"/>
    <property type="molecule type" value="Genomic_DNA"/>
</dbReference>
<proteinExistence type="predicted"/>
<feature type="transmembrane region" description="Helical" evidence="1">
    <location>
        <begin position="224"/>
        <end position="243"/>
    </location>
</feature>